<accession>A0A915JPC0</accession>
<dbReference type="AlphaFoldDB" id="A0A915JPC0"/>
<reference evidence="2" key="1">
    <citation type="submission" date="2022-11" db="UniProtKB">
        <authorList>
            <consortium name="WormBaseParasite"/>
        </authorList>
    </citation>
    <scope>IDENTIFICATION</scope>
</reference>
<keyword evidence="1" id="KW-1185">Reference proteome</keyword>
<dbReference type="WBParaSite" id="nRc.2.0.1.t27938-RA">
    <property type="protein sequence ID" value="nRc.2.0.1.t27938-RA"/>
    <property type="gene ID" value="nRc.2.0.1.g27938"/>
</dbReference>
<protein>
    <submittedName>
        <fullName evidence="2">Uncharacterized protein</fullName>
    </submittedName>
</protein>
<sequence length="113" mass="12939">MFDYNCARRLTLPLNYNAYQHILMQVQLKTYESIKQNLDKAVDASKKYYDQKASKPEISINNLILLVTNKKGNKIQPDLMGQFIVTDVSNIDYNTITIDALDTPDRPQLVAIS</sequence>
<dbReference type="Proteomes" id="UP000887565">
    <property type="component" value="Unplaced"/>
</dbReference>
<evidence type="ECO:0000313" key="2">
    <source>
        <dbReference type="WBParaSite" id="nRc.2.0.1.t27938-RA"/>
    </source>
</evidence>
<name>A0A915JPC0_ROMCU</name>
<proteinExistence type="predicted"/>
<evidence type="ECO:0000313" key="1">
    <source>
        <dbReference type="Proteomes" id="UP000887565"/>
    </source>
</evidence>
<organism evidence="1 2">
    <name type="scientific">Romanomermis culicivorax</name>
    <name type="common">Nematode worm</name>
    <dbReference type="NCBI Taxonomy" id="13658"/>
    <lineage>
        <taxon>Eukaryota</taxon>
        <taxon>Metazoa</taxon>
        <taxon>Ecdysozoa</taxon>
        <taxon>Nematoda</taxon>
        <taxon>Enoplea</taxon>
        <taxon>Dorylaimia</taxon>
        <taxon>Mermithida</taxon>
        <taxon>Mermithoidea</taxon>
        <taxon>Mermithidae</taxon>
        <taxon>Romanomermis</taxon>
    </lineage>
</organism>